<comment type="caution">
    <text evidence="1">The sequence shown here is derived from an EMBL/GenBank/DDBJ whole genome shotgun (WGS) entry which is preliminary data.</text>
</comment>
<gene>
    <name evidence="1" type="ORF">M569_11038</name>
</gene>
<proteinExistence type="predicted"/>
<evidence type="ECO:0000313" key="1">
    <source>
        <dbReference type="EMBL" id="EPS63746.1"/>
    </source>
</evidence>
<dbReference type="AlphaFoldDB" id="S8CGM7"/>
<dbReference type="EMBL" id="AUSU01005264">
    <property type="protein sequence ID" value="EPS63746.1"/>
    <property type="molecule type" value="Genomic_DNA"/>
</dbReference>
<name>S8CGM7_9LAMI</name>
<accession>S8CGM7</accession>
<dbReference type="Proteomes" id="UP000015453">
    <property type="component" value="Unassembled WGS sequence"/>
</dbReference>
<keyword evidence="2" id="KW-1185">Reference proteome</keyword>
<evidence type="ECO:0000313" key="2">
    <source>
        <dbReference type="Proteomes" id="UP000015453"/>
    </source>
</evidence>
<protein>
    <submittedName>
        <fullName evidence="1">Uncharacterized protein</fullName>
    </submittedName>
</protein>
<organism evidence="1 2">
    <name type="scientific">Genlisea aurea</name>
    <dbReference type="NCBI Taxonomy" id="192259"/>
    <lineage>
        <taxon>Eukaryota</taxon>
        <taxon>Viridiplantae</taxon>
        <taxon>Streptophyta</taxon>
        <taxon>Embryophyta</taxon>
        <taxon>Tracheophyta</taxon>
        <taxon>Spermatophyta</taxon>
        <taxon>Magnoliopsida</taxon>
        <taxon>eudicotyledons</taxon>
        <taxon>Gunneridae</taxon>
        <taxon>Pentapetalae</taxon>
        <taxon>asterids</taxon>
        <taxon>lamiids</taxon>
        <taxon>Lamiales</taxon>
        <taxon>Lentibulariaceae</taxon>
        <taxon>Genlisea</taxon>
    </lineage>
</organism>
<reference evidence="1 2" key="1">
    <citation type="journal article" date="2013" name="BMC Genomics">
        <title>The miniature genome of a carnivorous plant Genlisea aurea contains a low number of genes and short non-coding sequences.</title>
        <authorList>
            <person name="Leushkin E.V."/>
            <person name="Sutormin R.A."/>
            <person name="Nabieva E.R."/>
            <person name="Penin A.A."/>
            <person name="Kondrashov A.S."/>
            <person name="Logacheva M.D."/>
        </authorList>
    </citation>
    <scope>NUCLEOTIDE SEQUENCE [LARGE SCALE GENOMIC DNA]</scope>
</reference>
<sequence length="134" mass="15742">MKHKRRAFGKLASIHRAYRYLYEVLVWSDIPDGCILFRKDFVRIEIAGECERQWISKAESCRCCSGRHHTGFLVYIEKNSYQALDELHRELIRAQTTFALDEIPRAGTRRVSRMSDFVFGFTVCRRSTSILYKG</sequence>